<dbReference type="EMBL" id="VYKJ01000020">
    <property type="protein sequence ID" value="KAA8995358.1"/>
    <property type="molecule type" value="Genomic_DNA"/>
</dbReference>
<dbReference type="PANTHER" id="PTHR33360:SF2">
    <property type="entry name" value="TRANSPOSASE FOR INSERTION SEQUENCE ELEMENT IS200"/>
    <property type="match status" value="1"/>
</dbReference>
<dbReference type="GO" id="GO:0003677">
    <property type="term" value="F:DNA binding"/>
    <property type="evidence" value="ECO:0007669"/>
    <property type="project" value="InterPro"/>
</dbReference>
<evidence type="ECO:0000313" key="3">
    <source>
        <dbReference type="Proteomes" id="UP000335415"/>
    </source>
</evidence>
<evidence type="ECO:0000259" key="1">
    <source>
        <dbReference type="SMART" id="SM01321"/>
    </source>
</evidence>
<protein>
    <submittedName>
        <fullName evidence="2">IS200/IS605 family transposase</fullName>
    </submittedName>
</protein>
<dbReference type="OrthoDB" id="9798161at2"/>
<accession>A0A5J5FRH4</accession>
<dbReference type="SUPFAM" id="SSF143422">
    <property type="entry name" value="Transposase IS200-like"/>
    <property type="match status" value="1"/>
</dbReference>
<feature type="domain" description="Transposase IS200-like" evidence="1">
    <location>
        <begin position="11"/>
        <end position="130"/>
    </location>
</feature>
<comment type="caution">
    <text evidence="2">The sequence shown here is derived from an EMBL/GenBank/DDBJ whole genome shotgun (WGS) entry which is preliminary data.</text>
</comment>
<proteinExistence type="predicted"/>
<evidence type="ECO:0000313" key="2">
    <source>
        <dbReference type="EMBL" id="KAA8995358.1"/>
    </source>
</evidence>
<name>A0A5J5FRH4_9GAMM</name>
<dbReference type="InterPro" id="IPR036515">
    <property type="entry name" value="Transposase_17_sf"/>
</dbReference>
<dbReference type="Gene3D" id="3.30.70.1290">
    <property type="entry name" value="Transposase IS200-like"/>
    <property type="match status" value="1"/>
</dbReference>
<dbReference type="NCBIfam" id="NF033573">
    <property type="entry name" value="transpos_IS200"/>
    <property type="match status" value="1"/>
</dbReference>
<dbReference type="InterPro" id="IPR002686">
    <property type="entry name" value="Transposase_17"/>
</dbReference>
<dbReference type="PANTHER" id="PTHR33360">
    <property type="entry name" value="TRANSPOSASE FOR INSERTION SEQUENCE ELEMENT IS200"/>
    <property type="match status" value="1"/>
</dbReference>
<dbReference type="Proteomes" id="UP000335415">
    <property type="component" value="Unassembled WGS sequence"/>
</dbReference>
<dbReference type="GO" id="GO:0004803">
    <property type="term" value="F:transposase activity"/>
    <property type="evidence" value="ECO:0007669"/>
    <property type="project" value="InterPro"/>
</dbReference>
<reference evidence="2 3" key="1">
    <citation type="submission" date="2019-09" db="EMBL/GenBank/DDBJ databases">
        <authorList>
            <person name="Li Y."/>
        </authorList>
    </citation>
    <scope>NUCLEOTIDE SEQUENCE [LARGE SCALE GENOMIC DNA]</scope>
    <source>
        <strain evidence="2 3">L3-3HA</strain>
    </source>
</reference>
<keyword evidence="3" id="KW-1185">Reference proteome</keyword>
<dbReference type="GO" id="GO:0006313">
    <property type="term" value="P:DNA transposition"/>
    <property type="evidence" value="ECO:0007669"/>
    <property type="project" value="InterPro"/>
</dbReference>
<sequence length="148" mass="17246">MSRYGSASHGFHRCQYHLVWTPKYRDKILKGNLGKDLYPGIYVYCSMKKCTVVDLNVQRGHVHLVARTAPGLSVSDLMGFVKGRTAIRLFAKFPCLRKKKLWGNHFWQREYFVDPAGANEEIIRRYIRYQDKVAKAEAERHMQPGLEE</sequence>
<gene>
    <name evidence="2" type="primary">tnpA</name>
    <name evidence="2" type="ORF">FJU30_24515</name>
</gene>
<organism evidence="2 3">
    <name type="scientific">Affinibrenneria salicis</name>
    <dbReference type="NCBI Taxonomy" id="2590031"/>
    <lineage>
        <taxon>Bacteria</taxon>
        <taxon>Pseudomonadati</taxon>
        <taxon>Pseudomonadota</taxon>
        <taxon>Gammaproteobacteria</taxon>
        <taxon>Enterobacterales</taxon>
        <taxon>Pectobacteriaceae</taxon>
        <taxon>Affinibrenneria</taxon>
    </lineage>
</organism>
<dbReference type="Pfam" id="PF01797">
    <property type="entry name" value="Y1_Tnp"/>
    <property type="match status" value="1"/>
</dbReference>
<dbReference type="RefSeq" id="WP_150437585.1">
    <property type="nucleotide sequence ID" value="NZ_VYKJ01000020.1"/>
</dbReference>
<dbReference type="SMART" id="SM01321">
    <property type="entry name" value="Y1_Tnp"/>
    <property type="match status" value="1"/>
</dbReference>
<dbReference type="AlphaFoldDB" id="A0A5J5FRH4"/>